<feature type="region of interest" description="Disordered" evidence="10">
    <location>
        <begin position="101"/>
        <end position="144"/>
    </location>
</feature>
<keyword evidence="2 8" id="KW-0863">Zinc-finger</keyword>
<dbReference type="Pfam" id="PF02701">
    <property type="entry name" value="Zn_ribbon_Dof"/>
    <property type="match status" value="1"/>
</dbReference>
<dbReference type="GO" id="GO:0008270">
    <property type="term" value="F:zinc ion binding"/>
    <property type="evidence" value="ECO:0007669"/>
    <property type="project" value="UniProtKB-KW"/>
</dbReference>
<dbReference type="AlphaFoldDB" id="A0A833QMM5"/>
<evidence type="ECO:0000256" key="10">
    <source>
        <dbReference type="SAM" id="MobiDB-lite"/>
    </source>
</evidence>
<evidence type="ECO:0000256" key="5">
    <source>
        <dbReference type="ARBA" id="ARBA00023125"/>
    </source>
</evidence>
<dbReference type="GO" id="GO:0003700">
    <property type="term" value="F:DNA-binding transcription factor activity"/>
    <property type="evidence" value="ECO:0007669"/>
    <property type="project" value="UniProtKB-UniRule"/>
</dbReference>
<feature type="domain" description="Dof-type" evidence="11">
    <location>
        <begin position="61"/>
        <end position="115"/>
    </location>
</feature>
<name>A0A833QMM5_9POAL</name>
<comment type="caution">
    <text evidence="12">The sequence shown here is derived from an EMBL/GenBank/DDBJ whole genome shotgun (WGS) entry which is preliminary data.</text>
</comment>
<organism evidence="12 13">
    <name type="scientific">Carex littledalei</name>
    <dbReference type="NCBI Taxonomy" id="544730"/>
    <lineage>
        <taxon>Eukaryota</taxon>
        <taxon>Viridiplantae</taxon>
        <taxon>Streptophyta</taxon>
        <taxon>Embryophyta</taxon>
        <taxon>Tracheophyta</taxon>
        <taxon>Spermatophyta</taxon>
        <taxon>Magnoliopsida</taxon>
        <taxon>Liliopsida</taxon>
        <taxon>Poales</taxon>
        <taxon>Cyperaceae</taxon>
        <taxon>Cyperoideae</taxon>
        <taxon>Cariceae</taxon>
        <taxon>Carex</taxon>
        <taxon>Carex subgen. Euthyceras</taxon>
    </lineage>
</organism>
<dbReference type="PROSITE" id="PS50884">
    <property type="entry name" value="ZF_DOF_2"/>
    <property type="match status" value="1"/>
</dbReference>
<evidence type="ECO:0000256" key="9">
    <source>
        <dbReference type="RuleBase" id="RU369094"/>
    </source>
</evidence>
<dbReference type="GO" id="GO:0005634">
    <property type="term" value="C:nucleus"/>
    <property type="evidence" value="ECO:0007669"/>
    <property type="project" value="UniProtKB-SubCell"/>
</dbReference>
<dbReference type="InterPro" id="IPR045174">
    <property type="entry name" value="Dof"/>
</dbReference>
<evidence type="ECO:0000256" key="4">
    <source>
        <dbReference type="ARBA" id="ARBA00023015"/>
    </source>
</evidence>
<dbReference type="EMBL" id="SWLB01000027">
    <property type="protein sequence ID" value="KAF3321349.1"/>
    <property type="molecule type" value="Genomic_DNA"/>
</dbReference>
<protein>
    <recommendedName>
        <fullName evidence="9">Dof zinc finger protein</fullName>
    </recommendedName>
</protein>
<reference evidence="12" key="1">
    <citation type="submission" date="2020-01" db="EMBL/GenBank/DDBJ databases">
        <title>Genome sequence of Kobresia littledalei, the first chromosome-level genome in the family Cyperaceae.</title>
        <authorList>
            <person name="Qu G."/>
        </authorList>
    </citation>
    <scope>NUCLEOTIDE SEQUENCE</scope>
    <source>
        <strain evidence="12">C.B.Clarke</strain>
        <tissue evidence="12">Leaf</tissue>
    </source>
</reference>
<dbReference type="PANTHER" id="PTHR31992">
    <property type="entry name" value="DOF ZINC FINGER PROTEIN DOF1.4-RELATED"/>
    <property type="match status" value="1"/>
</dbReference>
<evidence type="ECO:0000256" key="2">
    <source>
        <dbReference type="ARBA" id="ARBA00022771"/>
    </source>
</evidence>
<dbReference type="OrthoDB" id="1927254at2759"/>
<evidence type="ECO:0000313" key="12">
    <source>
        <dbReference type="EMBL" id="KAF3321349.1"/>
    </source>
</evidence>
<keyword evidence="7 8" id="KW-0539">Nucleus</keyword>
<evidence type="ECO:0000313" key="13">
    <source>
        <dbReference type="Proteomes" id="UP000623129"/>
    </source>
</evidence>
<evidence type="ECO:0000256" key="8">
    <source>
        <dbReference type="PROSITE-ProRule" id="PRU00071"/>
    </source>
</evidence>
<keyword evidence="1 9" id="KW-0479">Metal-binding</keyword>
<gene>
    <name evidence="12" type="ORF">FCM35_KLT14602</name>
</gene>
<feature type="region of interest" description="Disordered" evidence="10">
    <location>
        <begin position="1"/>
        <end position="63"/>
    </location>
</feature>
<evidence type="ECO:0000256" key="3">
    <source>
        <dbReference type="ARBA" id="ARBA00022833"/>
    </source>
</evidence>
<evidence type="ECO:0000256" key="1">
    <source>
        <dbReference type="ARBA" id="ARBA00022723"/>
    </source>
</evidence>
<evidence type="ECO:0000256" key="6">
    <source>
        <dbReference type="ARBA" id="ARBA00023163"/>
    </source>
</evidence>
<sequence length="290" mass="30617">MDAARWSQSQEMTSSSTPIPNQTSTASLNPNVTPNQATLSNPRPQLVERRSRPHQRGDQPLNCPRCNSTNTKFCYYNNYSLTQPRYFCKACRRYWTEGGSLRNVPVGGGSRKNKKPSSSSSSFSHPGSSSNPTNKLPSGLNLGFNTFPNLESNSNVTATSTSNTNNSGVFGSFAPMSVPEFGTGFGLQDLRPAILGYPLDGSGAVGGGVGASGVGSVYGNMHQVHDSGRMLFPFEDLKPMGGSTGEGDQFDQNRGQSGDANQPHHQGFWNSMMGGGGSGTGAGTGGNGTW</sequence>
<feature type="compositionally biased region" description="Gly residues" evidence="10">
    <location>
        <begin position="273"/>
        <end position="290"/>
    </location>
</feature>
<dbReference type="InterPro" id="IPR003851">
    <property type="entry name" value="Znf_Dof"/>
</dbReference>
<dbReference type="GO" id="GO:0003677">
    <property type="term" value="F:DNA binding"/>
    <property type="evidence" value="ECO:0007669"/>
    <property type="project" value="UniProtKB-UniRule"/>
</dbReference>
<evidence type="ECO:0000259" key="11">
    <source>
        <dbReference type="PROSITE" id="PS50884"/>
    </source>
</evidence>
<feature type="compositionally biased region" description="Polar residues" evidence="10">
    <location>
        <begin position="1"/>
        <end position="43"/>
    </location>
</feature>
<comment type="subcellular location">
    <subcellularLocation>
        <location evidence="8 9">Nucleus</location>
    </subcellularLocation>
</comment>
<dbReference type="PANTHER" id="PTHR31992:SF285">
    <property type="entry name" value="DOF ZINC FINGER PROTEIN DOF4.6"/>
    <property type="match status" value="1"/>
</dbReference>
<feature type="region of interest" description="Disordered" evidence="10">
    <location>
        <begin position="238"/>
        <end position="290"/>
    </location>
</feature>
<dbReference type="PROSITE" id="PS01361">
    <property type="entry name" value="ZF_DOF_1"/>
    <property type="match status" value="1"/>
</dbReference>
<keyword evidence="4 9" id="KW-0805">Transcription regulation</keyword>
<keyword evidence="13" id="KW-1185">Reference proteome</keyword>
<dbReference type="Proteomes" id="UP000623129">
    <property type="component" value="Unassembled WGS sequence"/>
</dbReference>
<comment type="function">
    <text evidence="9">Transcription factor that binds specifically to a 5'-AA[AG]G-3' consensus core sequence.</text>
</comment>
<proteinExistence type="predicted"/>
<feature type="compositionally biased region" description="Low complexity" evidence="10">
    <location>
        <begin position="116"/>
        <end position="132"/>
    </location>
</feature>
<accession>A0A833QMM5</accession>
<keyword evidence="6 9" id="KW-0804">Transcription</keyword>
<keyword evidence="3 9" id="KW-0862">Zinc</keyword>
<evidence type="ECO:0000256" key="7">
    <source>
        <dbReference type="ARBA" id="ARBA00023242"/>
    </source>
</evidence>
<keyword evidence="5 8" id="KW-0238">DNA-binding</keyword>
<feature type="compositionally biased region" description="Polar residues" evidence="10">
    <location>
        <begin position="250"/>
        <end position="264"/>
    </location>
</feature>